<evidence type="ECO:0000256" key="4">
    <source>
        <dbReference type="ARBA" id="ARBA00022525"/>
    </source>
</evidence>
<dbReference type="Pfam" id="PF00019">
    <property type="entry name" value="TGF_beta"/>
    <property type="match status" value="1"/>
</dbReference>
<feature type="non-terminal residue" evidence="15">
    <location>
        <position position="1"/>
    </location>
</feature>
<feature type="compositionally biased region" description="Basic and acidic residues" evidence="13">
    <location>
        <begin position="149"/>
        <end position="161"/>
    </location>
</feature>
<dbReference type="InterPro" id="IPR001839">
    <property type="entry name" value="TGF-b_C"/>
</dbReference>
<evidence type="ECO:0000256" key="10">
    <source>
        <dbReference type="ARBA" id="ARBA00032434"/>
    </source>
</evidence>
<evidence type="ECO:0000256" key="8">
    <source>
        <dbReference type="ARBA" id="ARBA00023157"/>
    </source>
</evidence>
<dbReference type="EMBL" id="KK561744">
    <property type="protein sequence ID" value="KFW01794.1"/>
    <property type="molecule type" value="Genomic_DNA"/>
</dbReference>
<dbReference type="FunFam" id="2.10.90.10:FF:000005">
    <property type="entry name" value="Inhibin beta A chain"/>
    <property type="match status" value="1"/>
</dbReference>
<dbReference type="Proteomes" id="UP000054232">
    <property type="component" value="Unassembled WGS sequence"/>
</dbReference>
<evidence type="ECO:0000259" key="14">
    <source>
        <dbReference type="PROSITE" id="PS51362"/>
    </source>
</evidence>
<evidence type="ECO:0000313" key="16">
    <source>
        <dbReference type="Proteomes" id="UP000054232"/>
    </source>
</evidence>
<feature type="domain" description="TGF-beta family profile" evidence="14">
    <location>
        <begin position="190"/>
        <end position="310"/>
    </location>
</feature>
<dbReference type="InterPro" id="IPR015615">
    <property type="entry name" value="TGF-beta-rel"/>
</dbReference>
<keyword evidence="16" id="KW-1185">Reference proteome</keyword>
<dbReference type="GO" id="GO:0048513">
    <property type="term" value="P:animal organ development"/>
    <property type="evidence" value="ECO:0007669"/>
    <property type="project" value="UniProtKB-ARBA"/>
</dbReference>
<dbReference type="GO" id="GO:0048731">
    <property type="term" value="P:system development"/>
    <property type="evidence" value="ECO:0007669"/>
    <property type="project" value="UniProtKB-ARBA"/>
</dbReference>
<dbReference type="SMART" id="SM00204">
    <property type="entry name" value="TGFB"/>
    <property type="match status" value="1"/>
</dbReference>
<evidence type="ECO:0000256" key="11">
    <source>
        <dbReference type="ARBA" id="ARBA00065862"/>
    </source>
</evidence>
<keyword evidence="6" id="KW-0732">Signal</keyword>
<keyword evidence="8" id="KW-1015">Disulfide bond</keyword>
<dbReference type="PROSITE" id="PS00250">
    <property type="entry name" value="TGF_BETA_1"/>
    <property type="match status" value="1"/>
</dbReference>
<dbReference type="PANTHER" id="PTHR11848">
    <property type="entry name" value="TGF-BETA FAMILY"/>
    <property type="match status" value="1"/>
</dbReference>
<keyword evidence="5" id="KW-0372">Hormone</keyword>
<comment type="subunit">
    <text evidence="11">Dimeric, linked by one or more disulfide bonds. Inhibin A is a dimer of alpha and beta-A. Inhibin B is a dimer of alpha and beta-B. Activin A is a homodimer of beta-A. Activin B is a homodimer of beta-B. Activin AB is a dimer of beta-A and beta-B.</text>
</comment>
<dbReference type="GO" id="GO:0005125">
    <property type="term" value="F:cytokine activity"/>
    <property type="evidence" value="ECO:0007669"/>
    <property type="project" value="TreeGrafter"/>
</dbReference>
<accession>A0A093ISP3</accession>
<evidence type="ECO:0000256" key="7">
    <source>
        <dbReference type="ARBA" id="ARBA00023030"/>
    </source>
</evidence>
<dbReference type="GO" id="GO:0005615">
    <property type="term" value="C:extracellular space"/>
    <property type="evidence" value="ECO:0007669"/>
    <property type="project" value="TreeGrafter"/>
</dbReference>
<evidence type="ECO:0000256" key="6">
    <source>
        <dbReference type="ARBA" id="ARBA00022729"/>
    </source>
</evidence>
<feature type="region of interest" description="Disordered" evidence="13">
    <location>
        <begin position="146"/>
        <end position="173"/>
    </location>
</feature>
<gene>
    <name evidence="15" type="ORF">N326_06178</name>
</gene>
<keyword evidence="4" id="KW-0964">Secreted</keyword>
<dbReference type="InterPro" id="IPR017948">
    <property type="entry name" value="TGFb_CS"/>
</dbReference>
<protein>
    <recommendedName>
        <fullName evidence="3">Inhibin beta A chain</fullName>
    </recommendedName>
    <alternativeName>
        <fullName evidence="10">Activin beta-A chain</fullName>
    </alternativeName>
</protein>
<evidence type="ECO:0000256" key="2">
    <source>
        <dbReference type="ARBA" id="ARBA00006656"/>
    </source>
</evidence>
<evidence type="ECO:0000256" key="1">
    <source>
        <dbReference type="ARBA" id="ARBA00004613"/>
    </source>
</evidence>
<comment type="subcellular location">
    <subcellularLocation>
        <location evidence="1">Secreted</location>
    </subcellularLocation>
</comment>
<dbReference type="AlphaFoldDB" id="A0A093ISP3"/>
<proteinExistence type="inferred from homology"/>
<dbReference type="PROSITE" id="PS51362">
    <property type="entry name" value="TGF_BETA_2"/>
    <property type="match status" value="1"/>
</dbReference>
<dbReference type="SUPFAM" id="SSF57501">
    <property type="entry name" value="Cystine-knot cytokines"/>
    <property type="match status" value="1"/>
</dbReference>
<dbReference type="PANTHER" id="PTHR11848:SF133">
    <property type="entry name" value="INHIBIN BETA A CHAIN"/>
    <property type="match status" value="1"/>
</dbReference>
<dbReference type="InterPro" id="IPR029034">
    <property type="entry name" value="Cystine-knot_cytokine"/>
</dbReference>
<dbReference type="GO" id="GO:0008083">
    <property type="term" value="F:growth factor activity"/>
    <property type="evidence" value="ECO:0007669"/>
    <property type="project" value="UniProtKB-KW"/>
</dbReference>
<dbReference type="FunFam" id="2.60.120.970:FF:000007">
    <property type="entry name" value="Inhibin beta A chain"/>
    <property type="match status" value="1"/>
</dbReference>
<dbReference type="GO" id="GO:0045944">
    <property type="term" value="P:positive regulation of transcription by RNA polymerase II"/>
    <property type="evidence" value="ECO:0007669"/>
    <property type="project" value="UniProtKB-ARBA"/>
</dbReference>
<keyword evidence="9" id="KW-0325">Glycoprotein</keyword>
<keyword evidence="7 12" id="KW-0339">Growth factor</keyword>
<dbReference type="CDD" id="cd19404">
    <property type="entry name" value="TGF_beta_INHBA"/>
    <property type="match status" value="1"/>
</dbReference>
<evidence type="ECO:0000256" key="12">
    <source>
        <dbReference type="RuleBase" id="RU000354"/>
    </source>
</evidence>
<dbReference type="Gene3D" id="2.10.90.10">
    <property type="entry name" value="Cystine-knot cytokines"/>
    <property type="match status" value="1"/>
</dbReference>
<dbReference type="GO" id="GO:0048468">
    <property type="term" value="P:cell development"/>
    <property type="evidence" value="ECO:0007669"/>
    <property type="project" value="UniProtKB-ARBA"/>
</dbReference>
<dbReference type="PRINTS" id="PR00670">
    <property type="entry name" value="INHIBINBA"/>
</dbReference>
<evidence type="ECO:0000313" key="15">
    <source>
        <dbReference type="EMBL" id="KFW01794.1"/>
    </source>
</evidence>
<dbReference type="Gene3D" id="2.60.120.970">
    <property type="match status" value="1"/>
</dbReference>
<evidence type="ECO:0000256" key="9">
    <source>
        <dbReference type="ARBA" id="ARBA00023180"/>
    </source>
</evidence>
<reference evidence="15 16" key="1">
    <citation type="submission" date="2014-04" db="EMBL/GenBank/DDBJ databases">
        <title>Genome evolution of avian class.</title>
        <authorList>
            <person name="Zhang G."/>
            <person name="Li C."/>
        </authorList>
    </citation>
    <scope>NUCLEOTIDE SEQUENCE [LARGE SCALE GENOMIC DNA]</scope>
    <source>
        <strain evidence="15">BGI_N326</strain>
    </source>
</reference>
<feature type="non-terminal residue" evidence="15">
    <location>
        <position position="310"/>
    </location>
</feature>
<name>A0A093ISP3_EURHL</name>
<dbReference type="InterPro" id="IPR000491">
    <property type="entry name" value="Inhibin_betaA"/>
</dbReference>
<evidence type="ECO:0000256" key="3">
    <source>
        <dbReference type="ARBA" id="ARBA00014111"/>
    </source>
</evidence>
<organism evidence="15 16">
    <name type="scientific">Eurypyga helias</name>
    <name type="common">Sunbittern</name>
    <name type="synonym">Ardea helias</name>
    <dbReference type="NCBI Taxonomy" id="54383"/>
    <lineage>
        <taxon>Eukaryota</taxon>
        <taxon>Metazoa</taxon>
        <taxon>Chordata</taxon>
        <taxon>Craniata</taxon>
        <taxon>Vertebrata</taxon>
        <taxon>Euteleostomi</taxon>
        <taxon>Archelosauria</taxon>
        <taxon>Archosauria</taxon>
        <taxon>Dinosauria</taxon>
        <taxon>Saurischia</taxon>
        <taxon>Theropoda</taxon>
        <taxon>Coelurosauria</taxon>
        <taxon>Aves</taxon>
        <taxon>Neognathae</taxon>
        <taxon>Neoaves</taxon>
        <taxon>Phaethontimorphae</taxon>
        <taxon>Eurypygiformes</taxon>
        <taxon>Eurypygidae</taxon>
        <taxon>Eurypyga</taxon>
    </lineage>
</organism>
<feature type="region of interest" description="Disordered" evidence="13">
    <location>
        <begin position="63"/>
        <end position="86"/>
    </location>
</feature>
<sequence>DILTSSSCLFPFTKSGTAKKMLHFEISKEGSELSVVEHAEVWLFLKVSKANRSRTKVTIRLFQQQRQPKGNSEGAEDMEDGGLKGERSETLISEKAVDTRKSTWHIFPVSSSVQRLLDQGKNSLDVRIACDLCQESGASLVLLGKKKKKEDDGEGKEKEAGEVTGEEEKEQSHRPFLMMLARHSEDRQHRRRRRGLECDGKVNICCKKQFFVSFKDIGWSDWIIAPTGYHANYCEGECPSHIAGTSGSSLSFHSTVINHYRMRGHSPFANLKSCCVPTKLRPMSMLYYDDGQNIIKKDIQNMIVEECGCS</sequence>
<comment type="similarity">
    <text evidence="2 12">Belongs to the TGF-beta family.</text>
</comment>
<evidence type="ECO:0000256" key="5">
    <source>
        <dbReference type="ARBA" id="ARBA00022702"/>
    </source>
</evidence>
<evidence type="ECO:0000256" key="13">
    <source>
        <dbReference type="SAM" id="MobiDB-lite"/>
    </source>
</evidence>
<dbReference type="GO" id="GO:0005179">
    <property type="term" value="F:hormone activity"/>
    <property type="evidence" value="ECO:0007669"/>
    <property type="project" value="UniProtKB-KW"/>
</dbReference>